<dbReference type="InterPro" id="IPR003760">
    <property type="entry name" value="PnrA-like"/>
</dbReference>
<dbReference type="InterPro" id="IPR050957">
    <property type="entry name" value="BMP_lipoprotein"/>
</dbReference>
<feature type="signal peptide" evidence="7">
    <location>
        <begin position="1"/>
        <end position="18"/>
    </location>
</feature>
<evidence type="ECO:0000256" key="4">
    <source>
        <dbReference type="ARBA" id="ARBA00022729"/>
    </source>
</evidence>
<dbReference type="InterPro" id="IPR028082">
    <property type="entry name" value="Peripla_BP_I"/>
</dbReference>
<feature type="chain" id="PRO_5039103012" evidence="7">
    <location>
        <begin position="19"/>
        <end position="366"/>
    </location>
</feature>
<keyword evidence="4 7" id="KW-0732">Signal</keyword>
<comment type="similarity">
    <text evidence="2">Belongs to the BMP lipoprotein family.</text>
</comment>
<dbReference type="PANTHER" id="PTHR34296">
    <property type="entry name" value="TRANSCRIPTIONAL ACTIVATOR PROTEIN MED"/>
    <property type="match status" value="1"/>
</dbReference>
<keyword evidence="3" id="KW-1003">Cell membrane</keyword>
<evidence type="ECO:0000256" key="1">
    <source>
        <dbReference type="ARBA" id="ARBA00004193"/>
    </source>
</evidence>
<reference evidence="9" key="1">
    <citation type="submission" date="2020-10" db="EMBL/GenBank/DDBJ databases">
        <authorList>
            <person name="Gilroy R."/>
        </authorList>
    </citation>
    <scope>NUCLEOTIDE SEQUENCE</scope>
    <source>
        <strain evidence="9">11300</strain>
    </source>
</reference>
<evidence type="ECO:0000256" key="3">
    <source>
        <dbReference type="ARBA" id="ARBA00022475"/>
    </source>
</evidence>
<comment type="subcellular location">
    <subcellularLocation>
        <location evidence="1">Cell membrane</location>
        <topology evidence="1">Lipid-anchor</topology>
    </subcellularLocation>
</comment>
<organism evidence="9 10">
    <name type="scientific">Candidatus Fimisoma avicola</name>
    <dbReference type="NCBI Taxonomy" id="2840826"/>
    <lineage>
        <taxon>Bacteria</taxon>
        <taxon>Bacillati</taxon>
        <taxon>Bacillota</taxon>
        <taxon>Clostridia</taxon>
        <taxon>Eubacteriales</taxon>
        <taxon>Candidatus Fimisoma</taxon>
    </lineage>
</organism>
<dbReference type="Pfam" id="PF02608">
    <property type="entry name" value="Bmp"/>
    <property type="match status" value="1"/>
</dbReference>
<dbReference type="SUPFAM" id="SSF53822">
    <property type="entry name" value="Periplasmic binding protein-like I"/>
    <property type="match status" value="1"/>
</dbReference>
<dbReference type="EMBL" id="DVMO01000145">
    <property type="protein sequence ID" value="HIU28533.1"/>
    <property type="molecule type" value="Genomic_DNA"/>
</dbReference>
<evidence type="ECO:0000256" key="5">
    <source>
        <dbReference type="ARBA" id="ARBA00023136"/>
    </source>
</evidence>
<protein>
    <submittedName>
        <fullName evidence="9">BMP family ABC transporter substrate-binding protein</fullName>
    </submittedName>
</protein>
<dbReference type="PANTHER" id="PTHR34296:SF2">
    <property type="entry name" value="ABC TRANSPORTER GUANOSINE-BINDING PROTEIN NUPN"/>
    <property type="match status" value="1"/>
</dbReference>
<feature type="domain" description="ABC transporter substrate-binding protein PnrA-like" evidence="8">
    <location>
        <begin position="44"/>
        <end position="348"/>
    </location>
</feature>
<proteinExistence type="inferred from homology"/>
<keyword evidence="5" id="KW-0472">Membrane</keyword>
<reference evidence="9" key="2">
    <citation type="journal article" date="2021" name="PeerJ">
        <title>Extensive microbial diversity within the chicken gut microbiome revealed by metagenomics and culture.</title>
        <authorList>
            <person name="Gilroy R."/>
            <person name="Ravi A."/>
            <person name="Getino M."/>
            <person name="Pursley I."/>
            <person name="Horton D.L."/>
            <person name="Alikhan N.F."/>
            <person name="Baker D."/>
            <person name="Gharbi K."/>
            <person name="Hall N."/>
            <person name="Watson M."/>
            <person name="Adriaenssens E.M."/>
            <person name="Foster-Nyarko E."/>
            <person name="Jarju S."/>
            <person name="Secka A."/>
            <person name="Antonio M."/>
            <person name="Oren A."/>
            <person name="Chaudhuri R.R."/>
            <person name="La Ragione R."/>
            <person name="Hildebrand F."/>
            <person name="Pallen M.J."/>
        </authorList>
    </citation>
    <scope>NUCLEOTIDE SEQUENCE</scope>
    <source>
        <strain evidence="9">11300</strain>
    </source>
</reference>
<comment type="caution">
    <text evidence="9">The sequence shown here is derived from an EMBL/GenBank/DDBJ whole genome shotgun (WGS) entry which is preliminary data.</text>
</comment>
<dbReference type="AlphaFoldDB" id="A0A9D1I7A8"/>
<evidence type="ECO:0000313" key="10">
    <source>
        <dbReference type="Proteomes" id="UP000824091"/>
    </source>
</evidence>
<name>A0A9D1I7A8_9FIRM</name>
<evidence type="ECO:0000256" key="6">
    <source>
        <dbReference type="ARBA" id="ARBA00023288"/>
    </source>
</evidence>
<dbReference type="Proteomes" id="UP000824091">
    <property type="component" value="Unassembled WGS sequence"/>
</dbReference>
<evidence type="ECO:0000259" key="8">
    <source>
        <dbReference type="Pfam" id="PF02608"/>
    </source>
</evidence>
<dbReference type="CDD" id="cd06354">
    <property type="entry name" value="PBP1_PrnA-like"/>
    <property type="match status" value="1"/>
</dbReference>
<accession>A0A9D1I7A8</accession>
<keyword evidence="6" id="KW-0449">Lipoprotein</keyword>
<dbReference type="Gene3D" id="3.40.50.2300">
    <property type="match status" value="2"/>
</dbReference>
<evidence type="ECO:0000256" key="7">
    <source>
        <dbReference type="SAM" id="SignalP"/>
    </source>
</evidence>
<sequence>MKKLLSVLLILVMVFALAACGNGEKATGYDAIPDTMESEDGTYQVAFVTDVGQLNDGSFNQFTWNGVKAYASENGLSYKYYQPANGNAATDADRLQAMSDAAEAGAEVIVAAGFLQQPALEQAAAAYPDVHFIFIDGSIEGVDNIASVIYREEQAGYLAGYAAAMEGYTNIGFSGGGGGSNPACIRYGYGFVQGVEDGAEAKGSDITMRYSWEYGSQFSASQDLQAMLSGWYEAGTEVIFMCGGSMFNSGTAAAGANDGAIIGVDVDQSGQSDTVVTSAMKDLAGSTMDVIGAHYDGNWADFGGKITTFGAAEDRVGLPTDTWKLENWTVEDYQAVFEQVKSGEIEISSELVSDPSTLTWEHITFA</sequence>
<dbReference type="PROSITE" id="PS51257">
    <property type="entry name" value="PROKAR_LIPOPROTEIN"/>
    <property type="match status" value="1"/>
</dbReference>
<evidence type="ECO:0000256" key="2">
    <source>
        <dbReference type="ARBA" id="ARBA00008610"/>
    </source>
</evidence>
<evidence type="ECO:0000313" key="9">
    <source>
        <dbReference type="EMBL" id="HIU28533.1"/>
    </source>
</evidence>
<gene>
    <name evidence="9" type="ORF">IAD16_09165</name>
</gene>
<dbReference type="GO" id="GO:0005886">
    <property type="term" value="C:plasma membrane"/>
    <property type="evidence" value="ECO:0007669"/>
    <property type="project" value="UniProtKB-SubCell"/>
</dbReference>